<dbReference type="GO" id="GO:0016705">
    <property type="term" value="F:oxidoreductase activity, acting on paired donors, with incorporation or reduction of molecular oxygen"/>
    <property type="evidence" value="ECO:0007669"/>
    <property type="project" value="InterPro"/>
</dbReference>
<keyword evidence="2" id="KW-1185">Reference proteome</keyword>
<sequence length="262" mass="28891">MQAITSDFAHKVICDKAKELGPIFRIRLAHIPAVLVTDPTEVSKITSRGDGFLDKSKQLYDAFNQLHKPDSQNMFTAATDETWKALRRAVAPCFANNNIKAAVPVILGACEAAVKAMKEAGQEAEWNFNDVTRRVTLDTIGGWGFGANWKISEDLLKSHPIVDHVNKVTVAVHKLYLDPMWPLRALLETSSKVHIQNTRSFDTLMETFTQELKQRHASGELPEGCIASSLLTCTDPATGKPLDGVHLRSNVSIFIAAVLSAW</sequence>
<dbReference type="OrthoDB" id="1486960at2759"/>
<proteinExistence type="predicted"/>
<organism evidence="1 2">
    <name type="scientific">Chlamydomonas eustigma</name>
    <dbReference type="NCBI Taxonomy" id="1157962"/>
    <lineage>
        <taxon>Eukaryota</taxon>
        <taxon>Viridiplantae</taxon>
        <taxon>Chlorophyta</taxon>
        <taxon>core chlorophytes</taxon>
        <taxon>Chlorophyceae</taxon>
        <taxon>CS clade</taxon>
        <taxon>Chlamydomonadales</taxon>
        <taxon>Chlamydomonadaceae</taxon>
        <taxon>Chlamydomonas</taxon>
    </lineage>
</organism>
<gene>
    <name evidence="1" type="ORF">CEUSTIGMA_g10453.t1</name>
</gene>
<comment type="caution">
    <text evidence="1">The sequence shown here is derived from an EMBL/GenBank/DDBJ whole genome shotgun (WGS) entry which is preliminary data.</text>
</comment>
<dbReference type="GO" id="GO:0005506">
    <property type="term" value="F:iron ion binding"/>
    <property type="evidence" value="ECO:0007669"/>
    <property type="project" value="InterPro"/>
</dbReference>
<dbReference type="GO" id="GO:0020037">
    <property type="term" value="F:heme binding"/>
    <property type="evidence" value="ECO:0007669"/>
    <property type="project" value="InterPro"/>
</dbReference>
<dbReference type="InterPro" id="IPR036396">
    <property type="entry name" value="Cyt_P450_sf"/>
</dbReference>
<dbReference type="GO" id="GO:0004497">
    <property type="term" value="F:monooxygenase activity"/>
    <property type="evidence" value="ECO:0007669"/>
    <property type="project" value="InterPro"/>
</dbReference>
<dbReference type="STRING" id="1157962.A0A250XJ30"/>
<reference evidence="1 2" key="1">
    <citation type="submission" date="2017-08" db="EMBL/GenBank/DDBJ databases">
        <title>Acidophilic green algal genome provides insights into adaptation to an acidic environment.</title>
        <authorList>
            <person name="Hirooka S."/>
            <person name="Hirose Y."/>
            <person name="Kanesaki Y."/>
            <person name="Higuchi S."/>
            <person name="Fujiwara T."/>
            <person name="Onuma R."/>
            <person name="Era A."/>
            <person name="Ohbayashi R."/>
            <person name="Uzuka A."/>
            <person name="Nozaki H."/>
            <person name="Yoshikawa H."/>
            <person name="Miyagishima S.Y."/>
        </authorList>
    </citation>
    <scope>NUCLEOTIDE SEQUENCE [LARGE SCALE GENOMIC DNA]</scope>
    <source>
        <strain evidence="1 2">NIES-2499</strain>
    </source>
</reference>
<dbReference type="PANTHER" id="PTHR24301:SF2">
    <property type="entry name" value="THROMBOXANE-A SYNTHASE"/>
    <property type="match status" value="1"/>
</dbReference>
<accession>A0A250XJ30</accession>
<dbReference type="Gene3D" id="1.10.630.10">
    <property type="entry name" value="Cytochrome P450"/>
    <property type="match status" value="1"/>
</dbReference>
<protein>
    <recommendedName>
        <fullName evidence="3">Cytochrome P450</fullName>
    </recommendedName>
</protein>
<dbReference type="Pfam" id="PF00067">
    <property type="entry name" value="p450"/>
    <property type="match status" value="1"/>
</dbReference>
<evidence type="ECO:0008006" key="3">
    <source>
        <dbReference type="Google" id="ProtNLM"/>
    </source>
</evidence>
<dbReference type="InterPro" id="IPR001128">
    <property type="entry name" value="Cyt_P450"/>
</dbReference>
<dbReference type="PANTHER" id="PTHR24301">
    <property type="entry name" value="THROMBOXANE-A SYNTHASE"/>
    <property type="match status" value="1"/>
</dbReference>
<dbReference type="EMBL" id="BEGY01000090">
    <property type="protein sequence ID" value="GAX83026.1"/>
    <property type="molecule type" value="Genomic_DNA"/>
</dbReference>
<dbReference type="AlphaFoldDB" id="A0A250XJ30"/>
<dbReference type="SUPFAM" id="SSF48264">
    <property type="entry name" value="Cytochrome P450"/>
    <property type="match status" value="1"/>
</dbReference>
<evidence type="ECO:0000313" key="1">
    <source>
        <dbReference type="EMBL" id="GAX83026.1"/>
    </source>
</evidence>
<dbReference type="Proteomes" id="UP000232323">
    <property type="component" value="Unassembled WGS sequence"/>
</dbReference>
<name>A0A250XJ30_9CHLO</name>
<evidence type="ECO:0000313" key="2">
    <source>
        <dbReference type="Proteomes" id="UP000232323"/>
    </source>
</evidence>